<accession>A0AC35TI65</accession>
<proteinExistence type="predicted"/>
<protein>
    <submittedName>
        <fullName evidence="2">DNA polymerase II subunit 2</fullName>
    </submittedName>
</protein>
<dbReference type="Proteomes" id="UP000095286">
    <property type="component" value="Unplaced"/>
</dbReference>
<name>A0AC35TI65_9BILA</name>
<evidence type="ECO:0000313" key="1">
    <source>
        <dbReference type="Proteomes" id="UP000095286"/>
    </source>
</evidence>
<organism evidence="1 2">
    <name type="scientific">Rhabditophanes sp. KR3021</name>
    <dbReference type="NCBI Taxonomy" id="114890"/>
    <lineage>
        <taxon>Eukaryota</taxon>
        <taxon>Metazoa</taxon>
        <taxon>Ecdysozoa</taxon>
        <taxon>Nematoda</taxon>
        <taxon>Chromadorea</taxon>
        <taxon>Rhabditida</taxon>
        <taxon>Tylenchina</taxon>
        <taxon>Panagrolaimomorpha</taxon>
        <taxon>Strongyloidoidea</taxon>
        <taxon>Alloionematidae</taxon>
        <taxon>Rhabditophanes</taxon>
    </lineage>
</organism>
<dbReference type="WBParaSite" id="RSKR_0000086100.1">
    <property type="protein sequence ID" value="RSKR_0000086100.1"/>
    <property type="gene ID" value="RSKR_0000086100"/>
</dbReference>
<reference evidence="2" key="1">
    <citation type="submission" date="2016-11" db="UniProtKB">
        <authorList>
            <consortium name="WormBaseParasite"/>
        </authorList>
    </citation>
    <scope>IDENTIFICATION</scope>
    <source>
        <strain evidence="2">KR3021</strain>
    </source>
</reference>
<sequence length="483" mass="54747">MDKDKANQIKKVLKGALMSKHLASNREVDTFLIEQFKDFDNERIKAYVDKISAIVRAGVVDVNILTMDSLQKILVHFNTLKDDNLKVITLTDGFTVNSDGVKSGVKKDYIGTVEEICSVQRNRLGLVQKLVTSDESYIVGPIPGKLMTIEALLGYRRFDELVSILACGYKCENSVYVVEDMSGSLSTKLLDKCSYGRGILLFGAPLMFTGKFSKGILSISRIELPPSVTVPRPITKSVIKDNEKFLFLSDVHLDNGNTMRAIHQLLHGFSSCMPKCIVLIGNFLTNPLFFESLKEYEEGFKKLAHILSTFPQYSETTFIMVPGNLDLPSSIMYPKLPIIKKMQKYFEKQKNVIFTSNPTILTYKSQRILVSRNNEIIEKMCHDAFHIPKDISKITAEFAETIVQMRHIQPLPTHIAPVYPNYDEHMSLEQLPDLIVLGDKFKHYEAKVQDCIIANPGSFHAGTKFEFMTYYNKDKVYEYSAIN</sequence>
<evidence type="ECO:0000313" key="2">
    <source>
        <dbReference type="WBParaSite" id="RSKR_0000086100.1"/>
    </source>
</evidence>